<accession>A0ABR3L0S1</accession>
<keyword evidence="2" id="KW-1185">Reference proteome</keyword>
<comment type="caution">
    <text evidence="1">The sequence shown here is derived from an EMBL/GenBank/DDBJ whole genome shotgun (WGS) entry which is preliminary data.</text>
</comment>
<organism evidence="1 2">
    <name type="scientific">Trichinella spiralis</name>
    <name type="common">Trichina worm</name>
    <dbReference type="NCBI Taxonomy" id="6334"/>
    <lineage>
        <taxon>Eukaryota</taxon>
        <taxon>Metazoa</taxon>
        <taxon>Ecdysozoa</taxon>
        <taxon>Nematoda</taxon>
        <taxon>Enoplea</taxon>
        <taxon>Dorylaimia</taxon>
        <taxon>Trichinellida</taxon>
        <taxon>Trichinellidae</taxon>
        <taxon>Trichinella</taxon>
    </lineage>
</organism>
<dbReference type="Proteomes" id="UP001558632">
    <property type="component" value="Unassembled WGS sequence"/>
</dbReference>
<proteinExistence type="predicted"/>
<sequence length="74" mass="8714">MTKGRQKAVYLPSCLKRRARRGCCSCSCCVGKERNISDKFIAFLLVFIEIRMLNDDDWLLLCDDFRLTTNWFDN</sequence>
<evidence type="ECO:0000313" key="2">
    <source>
        <dbReference type="Proteomes" id="UP001558632"/>
    </source>
</evidence>
<name>A0ABR3L0S1_TRISP</name>
<protein>
    <submittedName>
        <fullName evidence="1">Sperm vesicle fusion protein</fullName>
    </submittedName>
</protein>
<reference evidence="1 2" key="1">
    <citation type="submission" date="2024-07" db="EMBL/GenBank/DDBJ databases">
        <title>Enhanced genomic and transcriptomic resources for Trichinella pseudospiralis and T. spiralis underpin the discovery of pronounced molecular differences between stages and species.</title>
        <authorList>
            <person name="Pasi K.K."/>
            <person name="La Rosa G."/>
            <person name="Gomez-Morales M.A."/>
            <person name="Tosini F."/>
            <person name="Sumanam S."/>
            <person name="Young N.D."/>
            <person name="Chang B.C."/>
            <person name="Robin G.B."/>
        </authorList>
    </citation>
    <scope>NUCLEOTIDE SEQUENCE [LARGE SCALE GENOMIC DNA]</scope>
    <source>
        <strain evidence="1">ISS534</strain>
    </source>
</reference>
<dbReference type="EMBL" id="JBEUSY010000004">
    <property type="protein sequence ID" value="KAL1246448.1"/>
    <property type="molecule type" value="Genomic_DNA"/>
</dbReference>
<evidence type="ECO:0000313" key="1">
    <source>
        <dbReference type="EMBL" id="KAL1246448.1"/>
    </source>
</evidence>
<gene>
    <name evidence="1" type="ORF">TSPI_06600</name>
</gene>